<dbReference type="RefSeq" id="WP_169204279.1">
    <property type="nucleotide sequence ID" value="NZ_CP059467.1"/>
</dbReference>
<feature type="domain" description="Integrase catalytic" evidence="2">
    <location>
        <begin position="102"/>
        <end position="298"/>
    </location>
</feature>
<proteinExistence type="predicted"/>
<dbReference type="PANTHER" id="PTHR35004:SF7">
    <property type="entry name" value="INTEGRASE PROTEIN"/>
    <property type="match status" value="1"/>
</dbReference>
<dbReference type="InterPro" id="IPR001584">
    <property type="entry name" value="Integrase_cat-core"/>
</dbReference>
<evidence type="ECO:0000259" key="2">
    <source>
        <dbReference type="PROSITE" id="PS50994"/>
    </source>
</evidence>
<dbReference type="PANTHER" id="PTHR35004">
    <property type="entry name" value="TRANSPOSASE RV3428C-RELATED"/>
    <property type="match status" value="1"/>
</dbReference>
<accession>A0ABX1P0G4</accession>
<dbReference type="EMBL" id="WTVP01000125">
    <property type="protein sequence ID" value="NMG17814.1"/>
    <property type="molecule type" value="Genomic_DNA"/>
</dbReference>
<gene>
    <name evidence="3" type="ORF">GPA24_20270</name>
</gene>
<name>A0ABX1P0G4_9RHOO</name>
<feature type="compositionally biased region" description="Basic and acidic residues" evidence="1">
    <location>
        <begin position="472"/>
        <end position="487"/>
    </location>
</feature>
<dbReference type="SUPFAM" id="SSF46689">
    <property type="entry name" value="Homeodomain-like"/>
    <property type="match status" value="1"/>
</dbReference>
<organism evidence="3 4">
    <name type="scientific">Aromatoleum bremense</name>
    <dbReference type="NCBI Taxonomy" id="76115"/>
    <lineage>
        <taxon>Bacteria</taxon>
        <taxon>Pseudomonadati</taxon>
        <taxon>Pseudomonadota</taxon>
        <taxon>Betaproteobacteria</taxon>
        <taxon>Rhodocyclales</taxon>
        <taxon>Rhodocyclaceae</taxon>
        <taxon>Aromatoleum</taxon>
    </lineage>
</organism>
<dbReference type="Pfam" id="PF22483">
    <property type="entry name" value="Mu-transpos_C_2"/>
    <property type="match status" value="1"/>
</dbReference>
<dbReference type="Proteomes" id="UP000633943">
    <property type="component" value="Unassembled WGS sequence"/>
</dbReference>
<evidence type="ECO:0000256" key="1">
    <source>
        <dbReference type="SAM" id="MobiDB-lite"/>
    </source>
</evidence>
<dbReference type="PROSITE" id="PS50994">
    <property type="entry name" value="INTEGRASE"/>
    <property type="match status" value="1"/>
</dbReference>
<reference evidence="3 4" key="1">
    <citation type="submission" date="2019-12" db="EMBL/GenBank/DDBJ databases">
        <title>Comparative genomics gives insights into the taxonomy of the Azoarcus-Aromatoleum group and reveals separate origins of nif in the plant-associated Azoarcus and non-plant-associated Aromatoleum sub-groups.</title>
        <authorList>
            <person name="Lafos M."/>
            <person name="Maluk M."/>
            <person name="Batista M."/>
            <person name="Junghare M."/>
            <person name="Carmona M."/>
            <person name="Faoro H."/>
            <person name="Cruz L.M."/>
            <person name="Battistoni F."/>
            <person name="De Souza E."/>
            <person name="Pedrosa F."/>
            <person name="Chen W.-M."/>
            <person name="Poole P.S."/>
            <person name="Dixon R.A."/>
            <person name="James E.K."/>
        </authorList>
    </citation>
    <scope>NUCLEOTIDE SEQUENCE [LARGE SCALE GENOMIC DNA]</scope>
    <source>
        <strain evidence="3 4">PbN1</strain>
    </source>
</reference>
<sequence>MTIAPELEAHILRYYHVEKWRTGTIARQLRVHHGTVRRVLAQAGLPRTGGVQRPSQLDAYLPFIGQTLEKFPTLTASRLYAMVRERGYGGGPDHFRHLISLHRPRPKAEAFLRLRTLAGEQGQVDWAHFGHLEIGRARRPLMAFVLVLSWSRRIFLRFFLDARMENFLRGHVGAFAAWQGLPRVLLYDNLKSAVLERQNDAIRFHPTLLAFAGHYRFEPRPVAVARGNEKGRVERAIRYARESFFAARSFADLDDLNAQAQAWCDGQAADRPCPEERSISVREAFAREQPRLLALPENPYPTDEHLTVTAGKTPYVRFDLNDYSIPHTYVRRLLTVRADPSRVRVLDGGEVLADHPRSYDSRDQIEDPAHIKTLIELKREARHHRGQNHLAQVAPASRDLLLSAAERGANLGTITSGLLRLLDRYGASELQAAIVEALAGGVPHPNAVRLALERRREARHEAPPVATCLPPHVKDKDAPVQPHRLDTYDTLTGEDDEHA</sequence>
<evidence type="ECO:0000313" key="3">
    <source>
        <dbReference type="EMBL" id="NMG17814.1"/>
    </source>
</evidence>
<dbReference type="InterPro" id="IPR054353">
    <property type="entry name" value="IstA-like_C"/>
</dbReference>
<comment type="caution">
    <text evidence="3">The sequence shown here is derived from an EMBL/GenBank/DDBJ whole genome shotgun (WGS) entry which is preliminary data.</text>
</comment>
<evidence type="ECO:0000313" key="4">
    <source>
        <dbReference type="Proteomes" id="UP000633943"/>
    </source>
</evidence>
<protein>
    <submittedName>
        <fullName evidence="3">IS21 family transposase</fullName>
    </submittedName>
</protein>
<dbReference type="NCBIfam" id="NF033546">
    <property type="entry name" value="transpos_IS21"/>
    <property type="match status" value="1"/>
</dbReference>
<keyword evidence="4" id="KW-1185">Reference proteome</keyword>
<dbReference type="InterPro" id="IPR009057">
    <property type="entry name" value="Homeodomain-like_sf"/>
</dbReference>
<feature type="region of interest" description="Disordered" evidence="1">
    <location>
        <begin position="461"/>
        <end position="499"/>
    </location>
</feature>